<organism evidence="3 4">
    <name type="scientific">Symbiodinium microadriaticum</name>
    <name type="common">Dinoflagellate</name>
    <name type="synonym">Zooxanthella microadriatica</name>
    <dbReference type="NCBI Taxonomy" id="2951"/>
    <lineage>
        <taxon>Eukaryota</taxon>
        <taxon>Sar</taxon>
        <taxon>Alveolata</taxon>
        <taxon>Dinophyceae</taxon>
        <taxon>Suessiales</taxon>
        <taxon>Symbiodiniaceae</taxon>
        <taxon>Symbiodinium</taxon>
    </lineage>
</organism>
<dbReference type="Proteomes" id="UP000186817">
    <property type="component" value="Unassembled WGS sequence"/>
</dbReference>
<dbReference type="InterPro" id="IPR002656">
    <property type="entry name" value="Acyl_transf_3_dom"/>
</dbReference>
<feature type="transmembrane region" description="Helical" evidence="1">
    <location>
        <begin position="415"/>
        <end position="444"/>
    </location>
</feature>
<keyword evidence="1" id="KW-0812">Transmembrane</keyword>
<dbReference type="GO" id="GO:0000271">
    <property type="term" value="P:polysaccharide biosynthetic process"/>
    <property type="evidence" value="ECO:0007669"/>
    <property type="project" value="TreeGrafter"/>
</dbReference>
<proteinExistence type="predicted"/>
<dbReference type="EMBL" id="LSRX01000925">
    <property type="protein sequence ID" value="OLP86276.1"/>
    <property type="molecule type" value="Genomic_DNA"/>
</dbReference>
<evidence type="ECO:0000256" key="1">
    <source>
        <dbReference type="SAM" id="Phobius"/>
    </source>
</evidence>
<keyword evidence="4" id="KW-1185">Reference proteome</keyword>
<feature type="transmembrane region" description="Helical" evidence="1">
    <location>
        <begin position="583"/>
        <end position="612"/>
    </location>
</feature>
<protein>
    <recommendedName>
        <fullName evidence="2">Acyltransferase 3 domain-containing protein</fullName>
    </recommendedName>
</protein>
<feature type="transmembrane region" description="Helical" evidence="1">
    <location>
        <begin position="299"/>
        <end position="325"/>
    </location>
</feature>
<feature type="transmembrane region" description="Helical" evidence="1">
    <location>
        <begin position="345"/>
        <end position="362"/>
    </location>
</feature>
<dbReference type="GO" id="GO:0016747">
    <property type="term" value="F:acyltransferase activity, transferring groups other than amino-acyl groups"/>
    <property type="evidence" value="ECO:0007669"/>
    <property type="project" value="InterPro"/>
</dbReference>
<comment type="caution">
    <text evidence="3">The sequence shown here is derived from an EMBL/GenBank/DDBJ whole genome shotgun (WGS) entry which is preliminary data.</text>
</comment>
<evidence type="ECO:0000259" key="2">
    <source>
        <dbReference type="Pfam" id="PF01757"/>
    </source>
</evidence>
<keyword evidence="1" id="KW-1133">Transmembrane helix</keyword>
<dbReference type="InterPro" id="IPR050879">
    <property type="entry name" value="Acyltransferase_3"/>
</dbReference>
<accession>A0A1Q9CTN2</accession>
<dbReference type="PANTHER" id="PTHR23028:SF53">
    <property type="entry name" value="ACYL_TRANSF_3 DOMAIN-CONTAINING PROTEIN"/>
    <property type="match status" value="1"/>
</dbReference>
<gene>
    <name evidence="3" type="ORF">AK812_SmicGene32637</name>
</gene>
<sequence length="664" mass="72757">MSFELTAFPLLGIERFLYGYIYQFPESFKRCCKGPLKSLLDYDEGVYWQVAKHLGVGIKVFQFGVLGYDLVLRRSLSLAEPRLLCPDNKGDKLKTNPGGMRHGGAGVSLRGAADEAGREELAFHPLVRPEDELLEAGRWKKPAKEDESKGHLIYLTGARSLLALWILGDHFIHRASVFTDRSNVAVAAFISLSGFVTQWAYSTRDFSRLGTVFQYLVRRIGRVALTTYFAMLAAVGVLAVQTHIPSWRHMVRCFLFVETWLQPENWCPDGQSWTIAALLPSWLLYPSMKHLVGLMEKKYGALGLLQLLLALWMISAGPSLVVFLLQDGFLTNKQHNLAYLWPPSQMPDFAIGVIAATLAKRHDASSAKSGLPPAWLRGLLADLSLIIIFAVVLLVPSSGYHEGWEPLYNHSLGPLWALFFYGSAASQGSGISACTLGVAPLAVLGRYSFEVFLFQQPLFNAFEILWIAGMNEVLPMWGFATIFLVTLYTLSAIYAECIEAPFVTITANDAGIGTLLPVMASRILAVVLATAAVAALLRSEAFVSGVPQRSVQLPSKVALAAESSSFSLAEYPENEENISNASIVFWGVFGLLLPLLGGFTTGLIFAALGWGLSTGGILSFVKKTKSIEEYADYVTQVSDLGKKGGEYGLKAYNFVAKKTGEMSK</sequence>
<name>A0A1Q9CTN2_SYMMI</name>
<reference evidence="3 4" key="1">
    <citation type="submission" date="2016-02" db="EMBL/GenBank/DDBJ databases">
        <title>Genome analysis of coral dinoflagellate symbionts highlights evolutionary adaptations to a symbiotic lifestyle.</title>
        <authorList>
            <person name="Aranda M."/>
            <person name="Li Y."/>
            <person name="Liew Y.J."/>
            <person name="Baumgarten S."/>
            <person name="Simakov O."/>
            <person name="Wilson M."/>
            <person name="Piel J."/>
            <person name="Ashoor H."/>
            <person name="Bougouffa S."/>
            <person name="Bajic V.B."/>
            <person name="Ryu T."/>
            <person name="Ravasi T."/>
            <person name="Bayer T."/>
            <person name="Micklem G."/>
            <person name="Kim H."/>
            <person name="Bhak J."/>
            <person name="Lajeunesse T.C."/>
            <person name="Voolstra C.R."/>
        </authorList>
    </citation>
    <scope>NUCLEOTIDE SEQUENCE [LARGE SCALE GENOMIC DNA]</scope>
    <source>
        <strain evidence="3 4">CCMP2467</strain>
    </source>
</reference>
<feature type="transmembrane region" description="Helical" evidence="1">
    <location>
        <begin position="515"/>
        <end position="537"/>
    </location>
</feature>
<feature type="transmembrane region" description="Helical" evidence="1">
    <location>
        <begin position="374"/>
        <end position="395"/>
    </location>
</feature>
<dbReference type="Pfam" id="PF01757">
    <property type="entry name" value="Acyl_transf_3"/>
    <property type="match status" value="1"/>
</dbReference>
<feature type="transmembrane region" description="Helical" evidence="1">
    <location>
        <begin position="474"/>
        <end position="495"/>
    </location>
</feature>
<dbReference type="PANTHER" id="PTHR23028">
    <property type="entry name" value="ACETYLTRANSFERASE"/>
    <property type="match status" value="1"/>
</dbReference>
<feature type="transmembrane region" description="Helical" evidence="1">
    <location>
        <begin position="184"/>
        <end position="202"/>
    </location>
</feature>
<feature type="domain" description="Acyltransferase 3" evidence="2">
    <location>
        <begin position="153"/>
        <end position="488"/>
    </location>
</feature>
<dbReference type="GO" id="GO:0016020">
    <property type="term" value="C:membrane"/>
    <property type="evidence" value="ECO:0007669"/>
    <property type="project" value="TreeGrafter"/>
</dbReference>
<keyword evidence="1" id="KW-0472">Membrane</keyword>
<dbReference type="AlphaFoldDB" id="A0A1Q9CTN2"/>
<dbReference type="OrthoDB" id="421654at2759"/>
<evidence type="ECO:0000313" key="3">
    <source>
        <dbReference type="EMBL" id="OLP86276.1"/>
    </source>
</evidence>
<feature type="transmembrane region" description="Helical" evidence="1">
    <location>
        <begin position="223"/>
        <end position="244"/>
    </location>
</feature>
<evidence type="ECO:0000313" key="4">
    <source>
        <dbReference type="Proteomes" id="UP000186817"/>
    </source>
</evidence>